<keyword evidence="2" id="KW-1185">Reference proteome</keyword>
<dbReference type="PROSITE" id="PS01229">
    <property type="entry name" value="COF_2"/>
    <property type="match status" value="1"/>
</dbReference>
<organism evidence="1 2">
    <name type="scientific">Suttonella ornithocola</name>
    <dbReference type="NCBI Taxonomy" id="279832"/>
    <lineage>
        <taxon>Bacteria</taxon>
        <taxon>Pseudomonadati</taxon>
        <taxon>Pseudomonadota</taxon>
        <taxon>Gammaproteobacteria</taxon>
        <taxon>Cardiobacteriales</taxon>
        <taxon>Cardiobacteriaceae</taxon>
        <taxon>Suttonella</taxon>
    </lineage>
</organism>
<dbReference type="EMBL" id="UHIC01000001">
    <property type="protein sequence ID" value="SUO93391.1"/>
    <property type="molecule type" value="Genomic_DNA"/>
</dbReference>
<keyword evidence="1" id="KW-0413">Isomerase</keyword>
<dbReference type="SUPFAM" id="SSF56784">
    <property type="entry name" value="HAD-like"/>
    <property type="match status" value="1"/>
</dbReference>
<dbReference type="Pfam" id="PF08282">
    <property type="entry name" value="Hydrolase_3"/>
    <property type="match status" value="1"/>
</dbReference>
<dbReference type="SFLD" id="SFLDS00003">
    <property type="entry name" value="Haloacid_Dehalogenase"/>
    <property type="match status" value="1"/>
</dbReference>
<dbReference type="InterPro" id="IPR036412">
    <property type="entry name" value="HAD-like_sf"/>
</dbReference>
<dbReference type="Gene3D" id="3.40.50.1000">
    <property type="entry name" value="HAD superfamily/HAD-like"/>
    <property type="match status" value="1"/>
</dbReference>
<evidence type="ECO:0000313" key="2">
    <source>
        <dbReference type="Proteomes" id="UP000254601"/>
    </source>
</evidence>
<dbReference type="AlphaFoldDB" id="A0A380MNT7"/>
<protein>
    <submittedName>
        <fullName evidence="1">Bifunctional phosphatase/peptidyl-prolyl cis-trans isomerase</fullName>
    </submittedName>
</protein>
<dbReference type="GO" id="GO:0005829">
    <property type="term" value="C:cytosol"/>
    <property type="evidence" value="ECO:0007669"/>
    <property type="project" value="TreeGrafter"/>
</dbReference>
<dbReference type="RefSeq" id="WP_169818593.1">
    <property type="nucleotide sequence ID" value="NZ_LWHB01000007.1"/>
</dbReference>
<proteinExistence type="predicted"/>
<dbReference type="PANTHER" id="PTHR10000">
    <property type="entry name" value="PHOSPHOSERINE PHOSPHATASE"/>
    <property type="match status" value="1"/>
</dbReference>
<name>A0A380MNT7_9GAMM</name>
<accession>A0A380MNT7</accession>
<dbReference type="InterPro" id="IPR023214">
    <property type="entry name" value="HAD_sf"/>
</dbReference>
<dbReference type="GO" id="GO:0016791">
    <property type="term" value="F:phosphatase activity"/>
    <property type="evidence" value="ECO:0007669"/>
    <property type="project" value="TreeGrafter"/>
</dbReference>
<reference evidence="1 2" key="1">
    <citation type="submission" date="2018-06" db="EMBL/GenBank/DDBJ databases">
        <authorList>
            <consortium name="Pathogen Informatics"/>
            <person name="Doyle S."/>
        </authorList>
    </citation>
    <scope>NUCLEOTIDE SEQUENCE [LARGE SCALE GENOMIC DNA]</scope>
    <source>
        <strain evidence="1 2">NCTC13337</strain>
    </source>
</reference>
<dbReference type="NCBIfam" id="TIGR00099">
    <property type="entry name" value="Cof-subfamily"/>
    <property type="match status" value="1"/>
</dbReference>
<dbReference type="Proteomes" id="UP000254601">
    <property type="component" value="Unassembled WGS sequence"/>
</dbReference>
<dbReference type="SFLD" id="SFLDG01140">
    <property type="entry name" value="C2.B:_Phosphomannomutase_and_P"/>
    <property type="match status" value="1"/>
</dbReference>
<dbReference type="PANTHER" id="PTHR10000:SF25">
    <property type="entry name" value="PHOSPHATASE YKRA-RELATED"/>
    <property type="match status" value="1"/>
</dbReference>
<sequence>MKDIQLVFFDIDDTLYRKATQTVPDSALSAIRQLRKKGIHTAIATGRSPVAIPDVLQPLFKDGSFDLLVSINGQYNCQFTDNGSTVISHHPMDPTYIQQVVDYMKQKGWDYAGISESAMVSSADNEVVRDALKGIGGVFVDPDYPLNHTIYQMLLFLDEEQLNQFQADGMIHQGFEALRWHPLGVDLVQKNGAKSRGIKDVCQYFNLSPKQTMAFGDGHNDVEMMQYVGIGVAMGDAREEVKAVADYITGTIEEDGILKALQHFKLLNHGENQ</sequence>
<dbReference type="InterPro" id="IPR000150">
    <property type="entry name" value="Cof"/>
</dbReference>
<dbReference type="GO" id="GO:0016853">
    <property type="term" value="F:isomerase activity"/>
    <property type="evidence" value="ECO:0007669"/>
    <property type="project" value="UniProtKB-KW"/>
</dbReference>
<gene>
    <name evidence="1" type="ORF">NCTC13337_00207</name>
</gene>
<dbReference type="Gene3D" id="3.30.1240.10">
    <property type="match status" value="1"/>
</dbReference>
<dbReference type="GO" id="GO:0000287">
    <property type="term" value="F:magnesium ion binding"/>
    <property type="evidence" value="ECO:0007669"/>
    <property type="project" value="TreeGrafter"/>
</dbReference>
<evidence type="ECO:0000313" key="1">
    <source>
        <dbReference type="EMBL" id="SUO93391.1"/>
    </source>
</evidence>